<evidence type="ECO:0000313" key="1">
    <source>
        <dbReference type="EMBL" id="MBO1319947.1"/>
    </source>
</evidence>
<comment type="caution">
    <text evidence="1">The sequence shown here is derived from an EMBL/GenBank/DDBJ whole genome shotgun (WGS) entry which is preliminary data.</text>
</comment>
<dbReference type="EMBL" id="JAFREP010000015">
    <property type="protein sequence ID" value="MBO1319947.1"/>
    <property type="molecule type" value="Genomic_DNA"/>
</dbReference>
<dbReference type="Proteomes" id="UP000664417">
    <property type="component" value="Unassembled WGS sequence"/>
</dbReference>
<keyword evidence="2" id="KW-1185">Reference proteome</keyword>
<dbReference type="AlphaFoldDB" id="A0A8J7Q909"/>
<sequence>MLLSMLGLLFWQEPSSLFQIQFELKIFQADRRLSAQLVLSKAADDHFSIHCRKAPSGTLFTFWAQPTENTLALPKEKLAFVGAADERVVLFPEGPALTRAEWLALLEFGTWPDAPVGDWRFEKNDQTFSLRHAKQEWAIEWRVRKRRYKNKFSQRILTPSLGERYQTKPLAEVVHYWQQ</sequence>
<gene>
    <name evidence="1" type="ORF">J3U88_15835</name>
</gene>
<protein>
    <submittedName>
        <fullName evidence="1">Uncharacterized protein</fullName>
    </submittedName>
</protein>
<proteinExistence type="predicted"/>
<reference evidence="1" key="1">
    <citation type="submission" date="2021-03" db="EMBL/GenBank/DDBJ databases">
        <authorList>
            <person name="Wang G."/>
        </authorList>
    </citation>
    <scope>NUCLEOTIDE SEQUENCE</scope>
    <source>
        <strain evidence="1">KCTC 12899</strain>
    </source>
</reference>
<evidence type="ECO:0000313" key="2">
    <source>
        <dbReference type="Proteomes" id="UP000664417"/>
    </source>
</evidence>
<accession>A0A8J7Q909</accession>
<name>A0A8J7Q909_9BACT</name>
<organism evidence="1 2">
    <name type="scientific">Acanthopleuribacter pedis</name>
    <dbReference type="NCBI Taxonomy" id="442870"/>
    <lineage>
        <taxon>Bacteria</taxon>
        <taxon>Pseudomonadati</taxon>
        <taxon>Acidobacteriota</taxon>
        <taxon>Holophagae</taxon>
        <taxon>Acanthopleuribacterales</taxon>
        <taxon>Acanthopleuribacteraceae</taxon>
        <taxon>Acanthopleuribacter</taxon>
    </lineage>
</organism>
<dbReference type="RefSeq" id="WP_207859902.1">
    <property type="nucleotide sequence ID" value="NZ_JAFREP010000015.1"/>
</dbReference>